<keyword evidence="2" id="KW-0472">Membrane</keyword>
<evidence type="ECO:0000256" key="2">
    <source>
        <dbReference type="SAM" id="Phobius"/>
    </source>
</evidence>
<dbReference type="Proteomes" id="UP001595704">
    <property type="component" value="Unassembled WGS sequence"/>
</dbReference>
<keyword evidence="2" id="KW-0812">Transmembrane</keyword>
<evidence type="ECO:0000256" key="1">
    <source>
        <dbReference type="SAM" id="MobiDB-lite"/>
    </source>
</evidence>
<feature type="region of interest" description="Disordered" evidence="1">
    <location>
        <begin position="114"/>
        <end position="146"/>
    </location>
</feature>
<dbReference type="RefSeq" id="WP_191320254.1">
    <property type="nucleotide sequence ID" value="NZ_BNCG01000015.1"/>
</dbReference>
<feature type="transmembrane region" description="Helical" evidence="2">
    <location>
        <begin position="161"/>
        <end position="181"/>
    </location>
</feature>
<sequence length="604" mass="66170">MNTMLPDEKIVLAVDELRRILNSEQFTNAPIVRAFLEFVVTETLHGRGARLKAYTIAVEGFGRSPGFDPSSDTIVRTTAGRVRKALQAYYQTSETAPLVIISLPKGGYTPTFSIPDAPRQPNPAMPSPDFSARIAPEPDAPEPGAAALSLSTRGRAFHRGILLAACGLPVIAFSLMAFPGWRQKAAPIPEHLIIDVQPVEYAGEQARLLAREIDIRLAPALSRIKLAEVIPPGASGEMAGRVPTTKNDPGNSIVFDLAGSITNGATPELIWKLKDTASNRILWSSRENLSELTATSINVAIDKIAFQILGTGAAASSTFERYRGNFLSRPTCLFRAQIDEIIANDIAYLKIRECLEKIVNSNPKDAATWAVLSNLYTVRSLYYLKGDRKQRALLIEHADQAAQKAAELAPESYLTKIALMRLSLRQGKIAEFDALQREIRKNYPGDIYSQIRIADRLARLRRSGEALEIFNRARHDFGINLKNWAPPITIAYFAEGDYVQAYREMLHITSDLRFALVLKIAVLGKLDKTTEAAPVIRKLMETNPDIKTTFHPWLNEIGWDKQLVRDIGDGLAKAGLVVDPAANVGAGGAPPGDQTASRTSGSLD</sequence>
<protein>
    <submittedName>
        <fullName evidence="3">Tetratricopeptide repeat protein</fullName>
    </submittedName>
</protein>
<feature type="region of interest" description="Disordered" evidence="1">
    <location>
        <begin position="583"/>
        <end position="604"/>
    </location>
</feature>
<keyword evidence="2" id="KW-1133">Transmembrane helix</keyword>
<comment type="caution">
    <text evidence="3">The sequence shown here is derived from an EMBL/GenBank/DDBJ whole genome shotgun (WGS) entry which is preliminary data.</text>
</comment>
<evidence type="ECO:0000313" key="4">
    <source>
        <dbReference type="Proteomes" id="UP001595704"/>
    </source>
</evidence>
<dbReference type="Gene3D" id="1.25.40.10">
    <property type="entry name" value="Tetratricopeptide repeat domain"/>
    <property type="match status" value="1"/>
</dbReference>
<reference evidence="4" key="1">
    <citation type="journal article" date="2019" name="Int. J. Syst. Evol. Microbiol.">
        <title>The Global Catalogue of Microorganisms (GCM) 10K type strain sequencing project: providing services to taxonomists for standard genome sequencing and annotation.</title>
        <authorList>
            <consortium name="The Broad Institute Genomics Platform"/>
            <consortium name="The Broad Institute Genome Sequencing Center for Infectious Disease"/>
            <person name="Wu L."/>
            <person name="Ma J."/>
        </authorList>
    </citation>
    <scope>NUCLEOTIDE SEQUENCE [LARGE SCALE GENOMIC DNA]</scope>
    <source>
        <strain evidence="4">KCTC 42282</strain>
    </source>
</reference>
<keyword evidence="4" id="KW-1185">Reference proteome</keyword>
<dbReference type="EMBL" id="JBHRYC010000082">
    <property type="protein sequence ID" value="MFC3638902.1"/>
    <property type="molecule type" value="Genomic_DNA"/>
</dbReference>
<accession>A0ABV7UK39</accession>
<evidence type="ECO:0000313" key="3">
    <source>
        <dbReference type="EMBL" id="MFC3638902.1"/>
    </source>
</evidence>
<proteinExistence type="predicted"/>
<organism evidence="3 4">
    <name type="scientific">Camelimonas fluminis</name>
    <dbReference type="NCBI Taxonomy" id="1576911"/>
    <lineage>
        <taxon>Bacteria</taxon>
        <taxon>Pseudomonadati</taxon>
        <taxon>Pseudomonadota</taxon>
        <taxon>Alphaproteobacteria</taxon>
        <taxon>Hyphomicrobiales</taxon>
        <taxon>Chelatococcaceae</taxon>
        <taxon>Camelimonas</taxon>
    </lineage>
</organism>
<dbReference type="SUPFAM" id="SSF48452">
    <property type="entry name" value="TPR-like"/>
    <property type="match status" value="1"/>
</dbReference>
<feature type="compositionally biased region" description="Polar residues" evidence="1">
    <location>
        <begin position="594"/>
        <end position="604"/>
    </location>
</feature>
<gene>
    <name evidence="3" type="ORF">ACFONL_16300</name>
</gene>
<dbReference type="InterPro" id="IPR011990">
    <property type="entry name" value="TPR-like_helical_dom_sf"/>
</dbReference>
<name>A0ABV7UK39_9HYPH</name>